<dbReference type="PROSITE" id="PS50011">
    <property type="entry name" value="PROTEIN_KINASE_DOM"/>
    <property type="match status" value="1"/>
</dbReference>
<dbReference type="AlphaFoldDB" id="A0A8C4Q4M2"/>
<dbReference type="Ensembl" id="ENSEBUT00000010498.1">
    <property type="protein sequence ID" value="ENSEBUP00000009963.1"/>
    <property type="gene ID" value="ENSEBUG00000006397.1"/>
</dbReference>
<sequence length="534" mass="62467">MRLFDEQNERVSLDGAQHGEVAQRRSKDCPSPSGETIVQLSEYMNTQAECSPPRQMPDSRKREVGEENVMWRRGCKRRRESPDTRSSVCSHQRGSNHTISKRSDSSDRYYHGAHSENAGCPRHHTESWVAQSGSRGYSARRRRRRAHHHHRHYQNHHHHHHHDRSRSRSRLRSKPGSRRARSGEDDREGHLICGIGDLLQSRYEIICLLGEGTFGKVYKCADLQRDRIRVAVKIIKNIRKYTEAAKLEINVLNVIKEKDPENKYSMCAQMLNWFEYHNHVCIIFELLGLSTYEFLRENNFLPYPLNQIRIIAHQLCAAVKFLHEINLTHTDLKPENVLFVNSKCSIHYNGRKKRDERTIKNPDIRVVDFGSATFDDEYHSSVVSTRHYRAPEVILELGWSKPCDVWSIGCIIFEYYLGFTLFQTHDSKEHLAMMDRVLGSIPSHMIKKSRKTKYFRHERLDWSEGSSAGRFVHETCKPLRRYMLSDSDEHRKLFDLLSHMLTYDPAQRITLAQVLQHPFFDLLKHTSIPPGEAR</sequence>
<evidence type="ECO:0000256" key="2">
    <source>
        <dbReference type="ARBA" id="ARBA00022527"/>
    </source>
</evidence>
<feature type="domain" description="Protein kinase" evidence="10">
    <location>
        <begin position="203"/>
        <end position="520"/>
    </location>
</feature>
<feature type="region of interest" description="Disordered" evidence="9">
    <location>
        <begin position="1"/>
        <end position="185"/>
    </location>
</feature>
<evidence type="ECO:0000259" key="10">
    <source>
        <dbReference type="PROSITE" id="PS50011"/>
    </source>
</evidence>
<keyword evidence="4 8" id="KW-0547">Nucleotide-binding</keyword>
<feature type="compositionally biased region" description="Polar residues" evidence="9">
    <location>
        <begin position="84"/>
        <end position="98"/>
    </location>
</feature>
<dbReference type="OMA" id="YAKYFRH"/>
<evidence type="ECO:0000313" key="11">
    <source>
        <dbReference type="Ensembl" id="ENSEBUP00000009963.1"/>
    </source>
</evidence>
<evidence type="ECO:0000256" key="9">
    <source>
        <dbReference type="SAM" id="MobiDB-lite"/>
    </source>
</evidence>
<dbReference type="CDD" id="cd14134">
    <property type="entry name" value="PKc_CLK"/>
    <property type="match status" value="1"/>
</dbReference>
<accession>A0A8C4Q4M2</accession>
<comment type="similarity">
    <text evidence="7">Belongs to the protein kinase superfamily. CMGC Ser/Thr protein kinase family. Lammer subfamily.</text>
</comment>
<dbReference type="GO" id="GO:0043484">
    <property type="term" value="P:regulation of RNA splicing"/>
    <property type="evidence" value="ECO:0007669"/>
    <property type="project" value="TreeGrafter"/>
</dbReference>
<keyword evidence="3" id="KW-0808">Transferase</keyword>
<evidence type="ECO:0000256" key="1">
    <source>
        <dbReference type="ARBA" id="ARBA00013203"/>
    </source>
</evidence>
<keyword evidence="6 8" id="KW-0067">ATP-binding</keyword>
<dbReference type="GO" id="GO:0004712">
    <property type="term" value="F:protein serine/threonine/tyrosine kinase activity"/>
    <property type="evidence" value="ECO:0007669"/>
    <property type="project" value="UniProtKB-EC"/>
</dbReference>
<name>A0A8C4Q4M2_EPTBU</name>
<evidence type="ECO:0000256" key="5">
    <source>
        <dbReference type="ARBA" id="ARBA00022777"/>
    </source>
</evidence>
<dbReference type="EC" id="2.7.12.1" evidence="1"/>
<dbReference type="SMART" id="SM00220">
    <property type="entry name" value="S_TKc"/>
    <property type="match status" value="1"/>
</dbReference>
<dbReference type="InterPro" id="IPR008271">
    <property type="entry name" value="Ser/Thr_kinase_AS"/>
</dbReference>
<organism evidence="11 12">
    <name type="scientific">Eptatretus burgeri</name>
    <name type="common">Inshore hagfish</name>
    <dbReference type="NCBI Taxonomy" id="7764"/>
    <lineage>
        <taxon>Eukaryota</taxon>
        <taxon>Metazoa</taxon>
        <taxon>Chordata</taxon>
        <taxon>Craniata</taxon>
        <taxon>Vertebrata</taxon>
        <taxon>Cyclostomata</taxon>
        <taxon>Myxini</taxon>
        <taxon>Myxiniformes</taxon>
        <taxon>Myxinidae</taxon>
        <taxon>Eptatretinae</taxon>
        <taxon>Eptatretus</taxon>
    </lineage>
</organism>
<dbReference type="PANTHER" id="PTHR45646">
    <property type="entry name" value="SERINE/THREONINE-PROTEIN KINASE DOA-RELATED"/>
    <property type="match status" value="1"/>
</dbReference>
<feature type="compositionally biased region" description="Basic and acidic residues" evidence="9">
    <location>
        <begin position="1"/>
        <end position="12"/>
    </location>
</feature>
<keyword evidence="2" id="KW-0723">Serine/threonine-protein kinase</keyword>
<dbReference type="Ensembl" id="ENSEBUT00000010515.1">
    <property type="protein sequence ID" value="ENSEBUP00000009979.1"/>
    <property type="gene ID" value="ENSEBUG00000006397.1"/>
</dbReference>
<evidence type="ECO:0000256" key="4">
    <source>
        <dbReference type="ARBA" id="ARBA00022741"/>
    </source>
</evidence>
<dbReference type="InterPro" id="IPR017441">
    <property type="entry name" value="Protein_kinase_ATP_BS"/>
</dbReference>
<feature type="binding site" evidence="8">
    <location>
        <position position="233"/>
    </location>
    <ligand>
        <name>ATP</name>
        <dbReference type="ChEBI" id="CHEBI:30616"/>
    </ligand>
</feature>
<dbReference type="InterPro" id="IPR000719">
    <property type="entry name" value="Prot_kinase_dom"/>
</dbReference>
<dbReference type="Gene3D" id="1.10.510.10">
    <property type="entry name" value="Transferase(Phosphotransferase) domain 1"/>
    <property type="match status" value="1"/>
</dbReference>
<evidence type="ECO:0000256" key="3">
    <source>
        <dbReference type="ARBA" id="ARBA00022679"/>
    </source>
</evidence>
<dbReference type="SUPFAM" id="SSF56112">
    <property type="entry name" value="Protein kinase-like (PK-like)"/>
    <property type="match status" value="1"/>
</dbReference>
<evidence type="ECO:0000313" key="12">
    <source>
        <dbReference type="Proteomes" id="UP000694388"/>
    </source>
</evidence>
<dbReference type="GO" id="GO:0004674">
    <property type="term" value="F:protein serine/threonine kinase activity"/>
    <property type="evidence" value="ECO:0007669"/>
    <property type="project" value="UniProtKB-KW"/>
</dbReference>
<dbReference type="GeneTree" id="ENSGT00940000154947"/>
<evidence type="ECO:0000256" key="8">
    <source>
        <dbReference type="PROSITE-ProRule" id="PRU10141"/>
    </source>
</evidence>
<evidence type="ECO:0000256" key="7">
    <source>
        <dbReference type="ARBA" id="ARBA00037966"/>
    </source>
</evidence>
<protein>
    <recommendedName>
        <fullName evidence="1">dual-specificity kinase</fullName>
        <ecNumber evidence="1">2.7.12.1</ecNumber>
    </recommendedName>
</protein>
<feature type="compositionally biased region" description="Polar residues" evidence="9">
    <location>
        <begin position="33"/>
        <end position="49"/>
    </location>
</feature>
<dbReference type="GO" id="GO:0005634">
    <property type="term" value="C:nucleus"/>
    <property type="evidence" value="ECO:0007669"/>
    <property type="project" value="TreeGrafter"/>
</dbReference>
<dbReference type="Pfam" id="PF00069">
    <property type="entry name" value="Pkinase"/>
    <property type="match status" value="1"/>
</dbReference>
<feature type="compositionally biased region" description="Basic residues" evidence="9">
    <location>
        <begin position="138"/>
        <end position="180"/>
    </location>
</feature>
<dbReference type="GO" id="GO:0004713">
    <property type="term" value="F:protein tyrosine kinase activity"/>
    <property type="evidence" value="ECO:0007669"/>
    <property type="project" value="TreeGrafter"/>
</dbReference>
<dbReference type="Gene3D" id="3.30.200.20">
    <property type="entry name" value="Phosphorylase Kinase, domain 1"/>
    <property type="match status" value="1"/>
</dbReference>
<dbReference type="Proteomes" id="UP000694388">
    <property type="component" value="Unplaced"/>
</dbReference>
<feature type="compositionally biased region" description="Basic and acidic residues" evidence="9">
    <location>
        <begin position="101"/>
        <end position="114"/>
    </location>
</feature>
<dbReference type="PANTHER" id="PTHR45646:SF4">
    <property type="entry name" value="DUAL SPECIFICITY PROTEIN KINASE CLK1"/>
    <property type="match status" value="1"/>
</dbReference>
<dbReference type="InterPro" id="IPR011009">
    <property type="entry name" value="Kinase-like_dom_sf"/>
</dbReference>
<keyword evidence="12" id="KW-1185">Reference proteome</keyword>
<dbReference type="PROSITE" id="PS00108">
    <property type="entry name" value="PROTEIN_KINASE_ST"/>
    <property type="match status" value="1"/>
</dbReference>
<proteinExistence type="inferred from homology"/>
<keyword evidence="5" id="KW-0418">Kinase</keyword>
<evidence type="ECO:0000256" key="6">
    <source>
        <dbReference type="ARBA" id="ARBA00022840"/>
    </source>
</evidence>
<dbReference type="PROSITE" id="PS00107">
    <property type="entry name" value="PROTEIN_KINASE_ATP"/>
    <property type="match status" value="1"/>
</dbReference>
<dbReference type="InterPro" id="IPR051175">
    <property type="entry name" value="CLK_kinases"/>
</dbReference>
<reference evidence="11" key="1">
    <citation type="submission" date="2025-05" db="UniProtKB">
        <authorList>
            <consortium name="Ensembl"/>
        </authorList>
    </citation>
    <scope>IDENTIFICATION</scope>
</reference>
<dbReference type="GO" id="GO:0005524">
    <property type="term" value="F:ATP binding"/>
    <property type="evidence" value="ECO:0007669"/>
    <property type="project" value="UniProtKB-UniRule"/>
</dbReference>